<dbReference type="InterPro" id="IPR016024">
    <property type="entry name" value="ARM-type_fold"/>
</dbReference>
<dbReference type="Proteomes" id="UP000236729">
    <property type="component" value="Unassembled WGS sequence"/>
</dbReference>
<dbReference type="RefSeq" id="WP_143185715.1">
    <property type="nucleotide sequence ID" value="NZ_FNVB01000004.1"/>
</dbReference>
<proteinExistence type="predicted"/>
<dbReference type="SUPFAM" id="SSF48371">
    <property type="entry name" value="ARM repeat"/>
    <property type="match status" value="1"/>
</dbReference>
<reference evidence="3 4" key="1">
    <citation type="submission" date="2016-10" db="EMBL/GenBank/DDBJ databases">
        <authorList>
            <person name="Varghese N."/>
            <person name="Submissions S."/>
        </authorList>
    </citation>
    <scope>NUCLEOTIDE SEQUENCE [LARGE SCALE GENOMIC DNA]</scope>
    <source>
        <strain evidence="4">ATCC 20501</strain>
        <strain evidence="2 3">CGMCC 4.3529</strain>
    </source>
</reference>
<organism evidence="1 4">
    <name type="scientific">Saccharopolyspora kobensis</name>
    <dbReference type="NCBI Taxonomy" id="146035"/>
    <lineage>
        <taxon>Bacteria</taxon>
        <taxon>Bacillati</taxon>
        <taxon>Actinomycetota</taxon>
        <taxon>Actinomycetes</taxon>
        <taxon>Pseudonocardiales</taxon>
        <taxon>Pseudonocardiaceae</taxon>
        <taxon>Saccharopolyspora</taxon>
    </lineage>
</organism>
<reference evidence="1" key="2">
    <citation type="submission" date="2016-10" db="EMBL/GenBank/DDBJ databases">
        <authorList>
            <person name="de Groot N.N."/>
        </authorList>
    </citation>
    <scope>NUCLEOTIDE SEQUENCE [LARGE SCALE GENOMIC DNA]</scope>
    <source>
        <strain evidence="1">ATCC 20501</strain>
    </source>
</reference>
<sequence length="205" mass="22734">MSVGNVRSRRLLLKKREPVQLVARFAEVAGWEYVGALDRDPDQLINHEMKWQVDASTSVHFIVDDTGVDQSGELRYLVVLGADREQVEQVRKSVEDARIDVWKPAELNRIADLSFGSGLPDEQVRAMLRLGLGAPLTATPKVEALFERGTRDPEPIVRFATLHAIAQAEWPGCLDLVRGLADDEHPDVAELAEMVVQAFADEGLA</sequence>
<name>A0A1H6CB86_9PSEU</name>
<evidence type="ECO:0000313" key="3">
    <source>
        <dbReference type="Proteomes" id="UP000199690"/>
    </source>
</evidence>
<gene>
    <name evidence="1" type="ORF">SAMN02982929_03286</name>
    <name evidence="2" type="ORF">SAMN05216506_101528</name>
</gene>
<evidence type="ECO:0000313" key="2">
    <source>
        <dbReference type="EMBL" id="SFC34413.1"/>
    </source>
</evidence>
<accession>A0A1I1IKV4</accession>
<dbReference type="EMBL" id="FOME01000001">
    <property type="protein sequence ID" value="SFC34413.1"/>
    <property type="molecule type" value="Genomic_DNA"/>
</dbReference>
<evidence type="ECO:0000313" key="1">
    <source>
        <dbReference type="EMBL" id="SEG70204.1"/>
    </source>
</evidence>
<dbReference type="EMBL" id="FNVB01000004">
    <property type="protein sequence ID" value="SEG70204.1"/>
    <property type="molecule type" value="Genomic_DNA"/>
</dbReference>
<evidence type="ECO:0000313" key="4">
    <source>
        <dbReference type="Proteomes" id="UP000236729"/>
    </source>
</evidence>
<keyword evidence="3" id="KW-1185">Reference proteome</keyword>
<dbReference type="SMR" id="A0A1H6CB86"/>
<evidence type="ECO:0008006" key="5">
    <source>
        <dbReference type="Google" id="ProtNLM"/>
    </source>
</evidence>
<dbReference type="Proteomes" id="UP000199690">
    <property type="component" value="Unassembled WGS sequence"/>
</dbReference>
<dbReference type="AlphaFoldDB" id="A0A1H6CB86"/>
<accession>A0A1H6CB86</accession>
<protein>
    <recommendedName>
        <fullName evidence="5">HEAT repeat protein</fullName>
    </recommendedName>
</protein>